<sequence>MFDISAEVSFTSFLQLAKTEINTRAIRILIFKVVLRKNNDMRGYVTLLIALVVISCKNEPIKTVSMKEDVVALADDAMGGRQTGTEGELMAAKYIEDRMVAIGLEPKGDAGVYTQAFTFKKSSNPHEQAEFTNLTEDGAVTGVNVIGYINNNAENTVVIGAHYDHLGTGGEGSLYRDDDTSIHNGADDNASGVAILLALAKTLKAEQSANSNYLFIAFSGEEIGLLGSNYFVKNPTIDTKKVSYMINMDMVGRLNEEKVVAVYGVGTSPRFKQTLFANNDQGLSISEHESGVGPSDHTSFYLADIPVLHFFTGQHSDYHKPGDDSDKLNYEGMEKISAYILNIVSDLDGAGKLAFRKTKNESEEVPAFKVALGVVPDYLYSGEGMRIDGVSEEKAAQKAGMQKGDTVIKLGDLDTPDMMSYMKALATFDVGQSTIVTFKRDGEINTVKVTF</sequence>
<proteinExistence type="predicted"/>
<dbReference type="PANTHER" id="PTHR12147">
    <property type="entry name" value="METALLOPEPTIDASE M28 FAMILY MEMBER"/>
    <property type="match status" value="1"/>
</dbReference>
<evidence type="ECO:0000259" key="1">
    <source>
        <dbReference type="Pfam" id="PF04389"/>
    </source>
</evidence>
<dbReference type="InterPro" id="IPR007484">
    <property type="entry name" value="Peptidase_M28"/>
</dbReference>
<organism evidence="2 3">
    <name type="scientific">Patiriisocius marinus</name>
    <dbReference type="NCBI Taxonomy" id="1397112"/>
    <lineage>
        <taxon>Bacteria</taxon>
        <taxon>Pseudomonadati</taxon>
        <taxon>Bacteroidota</taxon>
        <taxon>Flavobacteriia</taxon>
        <taxon>Flavobacteriales</taxon>
        <taxon>Flavobacteriaceae</taxon>
        <taxon>Patiriisocius</taxon>
    </lineage>
</organism>
<reference evidence="2 3" key="1">
    <citation type="submission" date="2019-08" db="EMBL/GenBank/DDBJ databases">
        <title>Draft genome sequence of Ulvibacter marinus type strain NBRC 109484.</title>
        <authorList>
            <person name="Kawano K."/>
            <person name="Ushijima N."/>
            <person name="Kihara M."/>
            <person name="Itoh H."/>
        </authorList>
    </citation>
    <scope>NUCLEOTIDE SEQUENCE [LARGE SCALE GENOMIC DNA]</scope>
    <source>
        <strain evidence="2 3">NBRC 109484</strain>
    </source>
</reference>
<feature type="domain" description="Peptidase M28" evidence="1">
    <location>
        <begin position="144"/>
        <end position="343"/>
    </location>
</feature>
<dbReference type="Proteomes" id="UP000326509">
    <property type="component" value="Unassembled WGS sequence"/>
</dbReference>
<dbReference type="EMBL" id="BKCG01000001">
    <property type="protein sequence ID" value="GER58239.1"/>
    <property type="molecule type" value="Genomic_DNA"/>
</dbReference>
<keyword evidence="2" id="KW-0031">Aminopeptidase</keyword>
<dbReference type="GO" id="GO:0004177">
    <property type="term" value="F:aminopeptidase activity"/>
    <property type="evidence" value="ECO:0007669"/>
    <property type="project" value="UniProtKB-KW"/>
</dbReference>
<name>A0A5J4IM51_9FLAO</name>
<dbReference type="SUPFAM" id="SSF53187">
    <property type="entry name" value="Zn-dependent exopeptidases"/>
    <property type="match status" value="1"/>
</dbReference>
<dbReference type="InterPro" id="IPR036034">
    <property type="entry name" value="PDZ_sf"/>
</dbReference>
<dbReference type="GO" id="GO:0006508">
    <property type="term" value="P:proteolysis"/>
    <property type="evidence" value="ECO:0007669"/>
    <property type="project" value="InterPro"/>
</dbReference>
<evidence type="ECO:0000313" key="2">
    <source>
        <dbReference type="EMBL" id="GER58239.1"/>
    </source>
</evidence>
<dbReference type="Gene3D" id="2.30.42.10">
    <property type="match status" value="1"/>
</dbReference>
<dbReference type="AlphaFoldDB" id="A0A5J4IM51"/>
<dbReference type="PANTHER" id="PTHR12147:SF26">
    <property type="entry name" value="PEPTIDASE M28 DOMAIN-CONTAINING PROTEIN"/>
    <property type="match status" value="1"/>
</dbReference>
<dbReference type="GO" id="GO:0008235">
    <property type="term" value="F:metalloexopeptidase activity"/>
    <property type="evidence" value="ECO:0007669"/>
    <property type="project" value="InterPro"/>
</dbReference>
<gene>
    <name evidence="2" type="ORF">ULMA_03470</name>
</gene>
<protein>
    <submittedName>
        <fullName evidence="2">Aminopeptidase</fullName>
    </submittedName>
</protein>
<dbReference type="CDD" id="cd05663">
    <property type="entry name" value="M28_like_PA_PDZ_associated"/>
    <property type="match status" value="1"/>
</dbReference>
<keyword evidence="2" id="KW-0645">Protease</keyword>
<comment type="caution">
    <text evidence="2">The sequence shown here is derived from an EMBL/GenBank/DDBJ whole genome shotgun (WGS) entry which is preliminary data.</text>
</comment>
<keyword evidence="2" id="KW-0378">Hydrolase</keyword>
<dbReference type="InterPro" id="IPR045175">
    <property type="entry name" value="M28_fam"/>
</dbReference>
<keyword evidence="3" id="KW-1185">Reference proteome</keyword>
<dbReference type="Gene3D" id="3.40.630.10">
    <property type="entry name" value="Zn peptidases"/>
    <property type="match status" value="1"/>
</dbReference>
<accession>A0A5J4IM51</accession>
<dbReference type="SUPFAM" id="SSF50156">
    <property type="entry name" value="PDZ domain-like"/>
    <property type="match status" value="1"/>
</dbReference>
<evidence type="ECO:0000313" key="3">
    <source>
        <dbReference type="Proteomes" id="UP000326509"/>
    </source>
</evidence>
<dbReference type="Pfam" id="PF04389">
    <property type="entry name" value="Peptidase_M28"/>
    <property type="match status" value="1"/>
</dbReference>